<dbReference type="Pfam" id="PF08889">
    <property type="entry name" value="WbqC"/>
    <property type="match status" value="1"/>
</dbReference>
<dbReference type="InterPro" id="IPR014985">
    <property type="entry name" value="WbqC"/>
</dbReference>
<evidence type="ECO:0008006" key="3">
    <source>
        <dbReference type="Google" id="ProtNLM"/>
    </source>
</evidence>
<comment type="caution">
    <text evidence="1">The sequence shown here is derived from an EMBL/GenBank/DDBJ whole genome shotgun (WGS) entry which is preliminary data.</text>
</comment>
<accession>A0ABT9WJI0</accession>
<sequence>MSIKTVCIHQPNFLPWIGLIHKICISENYIVLDNVMFTRDQFQQRNSINTMNGQTRLSVPITKGDGVGLIKNIEISEHFDWRKKHLETIYYSYKKSKYFNEFYERLEQIYSQNYKKLIHLNVNIINHILDYLNVDANILFASDVVTRADKTLRLVDLCEATGVNAYIYGGTADYIVKEKFIEKGISLIPQGFIHPSYDQMHADQFTSNLSIVDWIFQRPKSEIIAYLDLEKEKFKSEKLKTNNTQYTSLV</sequence>
<name>A0ABT9WJI0_9BACL</name>
<evidence type="ECO:0000313" key="2">
    <source>
        <dbReference type="Proteomes" id="UP001233836"/>
    </source>
</evidence>
<dbReference type="EMBL" id="JAUSTI010000019">
    <property type="protein sequence ID" value="MDQ0173382.1"/>
    <property type="molecule type" value="Genomic_DNA"/>
</dbReference>
<protein>
    <recommendedName>
        <fullName evidence="3">WbqC-like family protein</fullName>
    </recommendedName>
</protein>
<gene>
    <name evidence="1" type="ORF">J2T19_004875</name>
</gene>
<dbReference type="RefSeq" id="WP_307220352.1">
    <property type="nucleotide sequence ID" value="NZ_JAUSTI010000019.1"/>
</dbReference>
<proteinExistence type="predicted"/>
<dbReference type="Proteomes" id="UP001233836">
    <property type="component" value="Unassembled WGS sequence"/>
</dbReference>
<keyword evidence="2" id="KW-1185">Reference proteome</keyword>
<reference evidence="1 2" key="1">
    <citation type="submission" date="2023-07" db="EMBL/GenBank/DDBJ databases">
        <title>Sorghum-associated microbial communities from plants grown in Nebraska, USA.</title>
        <authorList>
            <person name="Schachtman D."/>
        </authorList>
    </citation>
    <scope>NUCLEOTIDE SEQUENCE [LARGE SCALE GENOMIC DNA]</scope>
    <source>
        <strain evidence="1 2">DS1314</strain>
    </source>
</reference>
<evidence type="ECO:0000313" key="1">
    <source>
        <dbReference type="EMBL" id="MDQ0173382.1"/>
    </source>
</evidence>
<organism evidence="1 2">
    <name type="scientific">Paenibacillus tundrae</name>
    <dbReference type="NCBI Taxonomy" id="528187"/>
    <lineage>
        <taxon>Bacteria</taxon>
        <taxon>Bacillati</taxon>
        <taxon>Bacillota</taxon>
        <taxon>Bacilli</taxon>
        <taxon>Bacillales</taxon>
        <taxon>Paenibacillaceae</taxon>
        <taxon>Paenibacillus</taxon>
    </lineage>
</organism>